<evidence type="ECO:0000256" key="1">
    <source>
        <dbReference type="ARBA" id="ARBA00004651"/>
    </source>
</evidence>
<proteinExistence type="predicted"/>
<dbReference type="InterPro" id="IPR030922">
    <property type="entry name" value="LptF"/>
</dbReference>
<dbReference type="NCBIfam" id="TIGR04407">
    <property type="entry name" value="LptF_YjgP"/>
    <property type="match status" value="1"/>
</dbReference>
<comment type="subcellular location">
    <subcellularLocation>
        <location evidence="1">Cell membrane</location>
        <topology evidence="1">Multi-pass membrane protein</topology>
    </subcellularLocation>
</comment>
<dbReference type="PANTHER" id="PTHR33529:SF6">
    <property type="entry name" value="YJGP_YJGQ FAMILY PERMEASE"/>
    <property type="match status" value="1"/>
</dbReference>
<keyword evidence="4 6" id="KW-1133">Transmembrane helix</keyword>
<evidence type="ECO:0000313" key="8">
    <source>
        <dbReference type="Proteomes" id="UP000441586"/>
    </source>
</evidence>
<dbReference type="PANTHER" id="PTHR33529">
    <property type="entry name" value="SLR0882 PROTEIN-RELATED"/>
    <property type="match status" value="1"/>
</dbReference>
<name>A0A6A4RAK7_9RHOB</name>
<dbReference type="AlphaFoldDB" id="A0A6A4RAK7"/>
<evidence type="ECO:0000313" key="7">
    <source>
        <dbReference type="EMBL" id="KAE9626534.1"/>
    </source>
</evidence>
<feature type="transmembrane region" description="Helical" evidence="6">
    <location>
        <begin position="280"/>
        <end position="299"/>
    </location>
</feature>
<organism evidence="7 8">
    <name type="scientific">Parasedimentitalea maritima</name>
    <dbReference type="NCBI Taxonomy" id="2578117"/>
    <lineage>
        <taxon>Bacteria</taxon>
        <taxon>Pseudomonadati</taxon>
        <taxon>Pseudomonadota</taxon>
        <taxon>Alphaproteobacteria</taxon>
        <taxon>Rhodobacterales</taxon>
        <taxon>Paracoccaceae</taxon>
        <taxon>Parasedimentitalea</taxon>
    </lineage>
</organism>
<reference evidence="7 8" key="1">
    <citation type="submission" date="2019-12" db="EMBL/GenBank/DDBJ databases">
        <authorList>
            <person name="Zhang Y.-J."/>
        </authorList>
    </citation>
    <scope>NUCLEOTIDE SEQUENCE [LARGE SCALE GENOMIC DNA]</scope>
    <source>
        <strain evidence="7 8">H18S-6</strain>
    </source>
</reference>
<dbReference type="GO" id="GO:0015920">
    <property type="term" value="P:lipopolysaccharide transport"/>
    <property type="evidence" value="ECO:0007669"/>
    <property type="project" value="TreeGrafter"/>
</dbReference>
<protein>
    <submittedName>
        <fullName evidence="7">LPS export ABC transporter permease LptF</fullName>
    </submittedName>
</protein>
<dbReference type="InterPro" id="IPR005495">
    <property type="entry name" value="LptG/LptF_permease"/>
</dbReference>
<evidence type="ECO:0000256" key="3">
    <source>
        <dbReference type="ARBA" id="ARBA00022692"/>
    </source>
</evidence>
<accession>A0A6A4RAK7</accession>
<feature type="transmembrane region" description="Helical" evidence="6">
    <location>
        <begin position="12"/>
        <end position="29"/>
    </location>
</feature>
<dbReference type="EMBL" id="WSFO01000015">
    <property type="protein sequence ID" value="KAE9626534.1"/>
    <property type="molecule type" value="Genomic_DNA"/>
</dbReference>
<feature type="transmembrane region" description="Helical" evidence="6">
    <location>
        <begin position="340"/>
        <end position="361"/>
    </location>
</feature>
<keyword evidence="5 6" id="KW-0472">Membrane</keyword>
<keyword evidence="2" id="KW-1003">Cell membrane</keyword>
<comment type="caution">
    <text evidence="7">The sequence shown here is derived from an EMBL/GenBank/DDBJ whole genome shotgun (WGS) entry which is preliminary data.</text>
</comment>
<gene>
    <name evidence="7" type="primary">lptF</name>
    <name evidence="7" type="ORF">GP644_21045</name>
</gene>
<keyword evidence="3 6" id="KW-0812">Transmembrane</keyword>
<dbReference type="GO" id="GO:0043190">
    <property type="term" value="C:ATP-binding cassette (ABC) transporter complex"/>
    <property type="evidence" value="ECO:0007669"/>
    <property type="project" value="InterPro"/>
</dbReference>
<evidence type="ECO:0000256" key="6">
    <source>
        <dbReference type="SAM" id="Phobius"/>
    </source>
</evidence>
<evidence type="ECO:0000256" key="5">
    <source>
        <dbReference type="ARBA" id="ARBA00023136"/>
    </source>
</evidence>
<feature type="transmembrane region" description="Helical" evidence="6">
    <location>
        <begin position="311"/>
        <end position="328"/>
    </location>
</feature>
<evidence type="ECO:0000256" key="4">
    <source>
        <dbReference type="ARBA" id="ARBA00022989"/>
    </source>
</evidence>
<dbReference type="Proteomes" id="UP000441586">
    <property type="component" value="Unassembled WGS sequence"/>
</dbReference>
<sequence>MSRFDRYVLSQYLLFFGFFALILVAMFWINRAVVLFDRLIGDGQSALVFLEFTALALPNLVRMVLPIAAFASAVWVTNRLNSESELTVLRATGTSPWQMARPALVFGLITALMMSVLTHFLLPASIGQLQERESDVARNVTAKLLSEGNFLHPAKGVTFYIRQIDPDGTLNDVFLSDRRSPDQSALYTGARAFLVKDQDQTHLVMVDGMALRMDTKGRTLSTTVFSDFSYEISALADQAGNKARNIRAIPSLELLMIPDQIVAEESFTHGQLAEELHLRFARALISVAVALIGFTSLMLGTFSRFGVWRQALLAFVLLIFIEGLRGVVSEPVLKNADLWPLIYLPSVIGFGIAALFLQLAARPVRILPKRPRAAPSKAAS</sequence>
<dbReference type="Pfam" id="PF03739">
    <property type="entry name" value="LptF_LptG"/>
    <property type="match status" value="1"/>
</dbReference>
<feature type="transmembrane region" description="Helical" evidence="6">
    <location>
        <begin position="99"/>
        <end position="122"/>
    </location>
</feature>
<evidence type="ECO:0000256" key="2">
    <source>
        <dbReference type="ARBA" id="ARBA00022475"/>
    </source>
</evidence>
<dbReference type="RefSeq" id="WP_158981458.1">
    <property type="nucleotide sequence ID" value="NZ_WSFO01000015.1"/>
</dbReference>
<feature type="transmembrane region" description="Helical" evidence="6">
    <location>
        <begin position="60"/>
        <end position="78"/>
    </location>
</feature>
<dbReference type="GO" id="GO:0055085">
    <property type="term" value="P:transmembrane transport"/>
    <property type="evidence" value="ECO:0007669"/>
    <property type="project" value="InterPro"/>
</dbReference>